<dbReference type="PANTHER" id="PTHR36503">
    <property type="entry name" value="BLR2520 PROTEIN"/>
    <property type="match status" value="1"/>
</dbReference>
<evidence type="ECO:0000259" key="1">
    <source>
        <dbReference type="Pfam" id="PF22677"/>
    </source>
</evidence>
<name>A0ABP8Z7Z2_9MICO</name>
<reference evidence="3" key="1">
    <citation type="journal article" date="2019" name="Int. J. Syst. Evol. Microbiol.">
        <title>The Global Catalogue of Microorganisms (GCM) 10K type strain sequencing project: providing services to taxonomists for standard genome sequencing and annotation.</title>
        <authorList>
            <consortium name="The Broad Institute Genomics Platform"/>
            <consortium name="The Broad Institute Genome Sequencing Center for Infectious Disease"/>
            <person name="Wu L."/>
            <person name="Ma J."/>
        </authorList>
    </citation>
    <scope>NUCLEOTIDE SEQUENCE [LARGE SCALE GENOMIC DNA]</scope>
    <source>
        <strain evidence="3">JCM 19015</strain>
    </source>
</reference>
<gene>
    <name evidence="2" type="ORF">GCM10025783_21360</name>
</gene>
<organism evidence="2 3">
    <name type="scientific">Amnibacterium soli</name>
    <dbReference type="NCBI Taxonomy" id="1282736"/>
    <lineage>
        <taxon>Bacteria</taxon>
        <taxon>Bacillati</taxon>
        <taxon>Actinomycetota</taxon>
        <taxon>Actinomycetes</taxon>
        <taxon>Micrococcales</taxon>
        <taxon>Microbacteriaceae</taxon>
        <taxon>Amnibacterium</taxon>
    </lineage>
</organism>
<dbReference type="InterPro" id="IPR029068">
    <property type="entry name" value="Glyas_Bleomycin-R_OHBP_Dase"/>
</dbReference>
<dbReference type="Pfam" id="PF22677">
    <property type="entry name" value="Ble-like_N"/>
    <property type="match status" value="1"/>
</dbReference>
<evidence type="ECO:0000313" key="3">
    <source>
        <dbReference type="Proteomes" id="UP001500121"/>
    </source>
</evidence>
<accession>A0ABP8Z7Z2</accession>
<dbReference type="Proteomes" id="UP001500121">
    <property type="component" value="Unassembled WGS sequence"/>
</dbReference>
<dbReference type="Gene3D" id="3.10.180.10">
    <property type="entry name" value="2,3-Dihydroxybiphenyl 1,2-Dioxygenase, domain 1"/>
    <property type="match status" value="1"/>
</dbReference>
<dbReference type="RefSeq" id="WP_345481163.1">
    <property type="nucleotide sequence ID" value="NZ_BAABLP010000004.1"/>
</dbReference>
<evidence type="ECO:0000313" key="2">
    <source>
        <dbReference type="EMBL" id="GAA4748932.1"/>
    </source>
</evidence>
<dbReference type="SUPFAM" id="SSF54593">
    <property type="entry name" value="Glyoxalase/Bleomycin resistance protein/Dihydroxybiphenyl dioxygenase"/>
    <property type="match status" value="1"/>
</dbReference>
<sequence>MPTMFVNLPVTDLERAKAFYEAVGFRINPLFTDHNAACVVVEEDHSFFMILTREFFQSMTELPVGDPAVSPSASTAIFLDSREEVDATVAAGLAAGGRELGQPQDFGFMYQRGLTDPDGNVIDFGWMDPVAAAQGPEAAMQQQG</sequence>
<dbReference type="InterPro" id="IPR053863">
    <property type="entry name" value="Glyoxy/Ble-like_N"/>
</dbReference>
<protein>
    <submittedName>
        <fullName evidence="2">VOC family protein</fullName>
    </submittedName>
</protein>
<dbReference type="PANTHER" id="PTHR36503:SF2">
    <property type="entry name" value="BLR2408 PROTEIN"/>
    <property type="match status" value="1"/>
</dbReference>
<dbReference type="EMBL" id="BAABLP010000004">
    <property type="protein sequence ID" value="GAA4748932.1"/>
    <property type="molecule type" value="Genomic_DNA"/>
</dbReference>
<comment type="caution">
    <text evidence="2">The sequence shown here is derived from an EMBL/GenBank/DDBJ whole genome shotgun (WGS) entry which is preliminary data.</text>
</comment>
<feature type="domain" description="Glyoxalase/Bleomycin resistance-like N-terminal" evidence="1">
    <location>
        <begin position="4"/>
        <end position="41"/>
    </location>
</feature>
<proteinExistence type="predicted"/>
<keyword evidence="3" id="KW-1185">Reference proteome</keyword>